<organism evidence="1 2">
    <name type="scientific">Araneus ventricosus</name>
    <name type="common">Orbweaver spider</name>
    <name type="synonym">Epeira ventricosa</name>
    <dbReference type="NCBI Taxonomy" id="182803"/>
    <lineage>
        <taxon>Eukaryota</taxon>
        <taxon>Metazoa</taxon>
        <taxon>Ecdysozoa</taxon>
        <taxon>Arthropoda</taxon>
        <taxon>Chelicerata</taxon>
        <taxon>Arachnida</taxon>
        <taxon>Araneae</taxon>
        <taxon>Araneomorphae</taxon>
        <taxon>Entelegynae</taxon>
        <taxon>Araneoidea</taxon>
        <taxon>Araneidae</taxon>
        <taxon>Araneus</taxon>
    </lineage>
</organism>
<sequence length="91" mass="10275">MTITSGRNCNANKEKNDVGKQAIVKAAQRKWRWIVPIAMKTGIIQWAFLYDDGSNLIWPSISSQDTCGRLVIKEKCGLSYLSKRLRNTCAN</sequence>
<proteinExistence type="predicted"/>
<dbReference type="AlphaFoldDB" id="A0A4Y2JEU1"/>
<name>A0A4Y2JEU1_ARAVE</name>
<evidence type="ECO:0000313" key="1">
    <source>
        <dbReference type="EMBL" id="GBM87696.1"/>
    </source>
</evidence>
<dbReference type="EMBL" id="BGPR01003402">
    <property type="protein sequence ID" value="GBM87696.1"/>
    <property type="molecule type" value="Genomic_DNA"/>
</dbReference>
<reference evidence="1 2" key="1">
    <citation type="journal article" date="2019" name="Sci. Rep.">
        <title>Orb-weaving spider Araneus ventricosus genome elucidates the spidroin gene catalogue.</title>
        <authorList>
            <person name="Kono N."/>
            <person name="Nakamura H."/>
            <person name="Ohtoshi R."/>
            <person name="Moran D.A.P."/>
            <person name="Shinohara A."/>
            <person name="Yoshida Y."/>
            <person name="Fujiwara M."/>
            <person name="Mori M."/>
            <person name="Tomita M."/>
            <person name="Arakawa K."/>
        </authorList>
    </citation>
    <scope>NUCLEOTIDE SEQUENCE [LARGE SCALE GENOMIC DNA]</scope>
</reference>
<accession>A0A4Y2JEU1</accession>
<comment type="caution">
    <text evidence="1">The sequence shown here is derived from an EMBL/GenBank/DDBJ whole genome shotgun (WGS) entry which is preliminary data.</text>
</comment>
<gene>
    <name evidence="1" type="ORF">AVEN_223657_1</name>
</gene>
<protein>
    <submittedName>
        <fullName evidence="1">Uncharacterized protein</fullName>
    </submittedName>
</protein>
<keyword evidence="2" id="KW-1185">Reference proteome</keyword>
<dbReference type="Proteomes" id="UP000499080">
    <property type="component" value="Unassembled WGS sequence"/>
</dbReference>
<evidence type="ECO:0000313" key="2">
    <source>
        <dbReference type="Proteomes" id="UP000499080"/>
    </source>
</evidence>